<evidence type="ECO:0000313" key="4">
    <source>
        <dbReference type="Proteomes" id="UP000237105"/>
    </source>
</evidence>
<evidence type="ECO:0000256" key="2">
    <source>
        <dbReference type="SAM" id="Phobius"/>
    </source>
</evidence>
<dbReference type="OrthoDB" id="784633at2759"/>
<reference evidence="4" key="1">
    <citation type="submission" date="2016-06" db="EMBL/GenBank/DDBJ databases">
        <title>Parallel loss of symbiosis genes in relatives of nitrogen-fixing non-legume Parasponia.</title>
        <authorList>
            <person name="Van Velzen R."/>
            <person name="Holmer R."/>
            <person name="Bu F."/>
            <person name="Rutten L."/>
            <person name="Van Zeijl A."/>
            <person name="Liu W."/>
            <person name="Santuari L."/>
            <person name="Cao Q."/>
            <person name="Sharma T."/>
            <person name="Shen D."/>
            <person name="Roswanjaya Y."/>
            <person name="Wardhani T."/>
            <person name="Kalhor M.S."/>
            <person name="Jansen J."/>
            <person name="Van den Hoogen J."/>
            <person name="Gungor B."/>
            <person name="Hartog M."/>
            <person name="Hontelez J."/>
            <person name="Verver J."/>
            <person name="Yang W.-C."/>
            <person name="Schijlen E."/>
            <person name="Repin R."/>
            <person name="Schilthuizen M."/>
            <person name="Schranz E."/>
            <person name="Heidstra R."/>
            <person name="Miyata K."/>
            <person name="Fedorova E."/>
            <person name="Kohlen W."/>
            <person name="Bisseling T."/>
            <person name="Smit S."/>
            <person name="Geurts R."/>
        </authorList>
    </citation>
    <scope>NUCLEOTIDE SEQUENCE [LARGE SCALE GENOMIC DNA]</scope>
    <source>
        <strain evidence="4">cv. WU1-14</strain>
    </source>
</reference>
<protein>
    <submittedName>
        <fullName evidence="3">Transmembrane protein</fullName>
    </submittedName>
</protein>
<dbReference type="InterPro" id="IPR045884">
    <property type="entry name" value="At5g59350-like"/>
</dbReference>
<evidence type="ECO:0000256" key="1">
    <source>
        <dbReference type="SAM" id="MobiDB-lite"/>
    </source>
</evidence>
<feature type="region of interest" description="Disordered" evidence="1">
    <location>
        <begin position="80"/>
        <end position="105"/>
    </location>
</feature>
<sequence>MTGGLSKLGTALIAVFAVCLVVLVADLVYVIWRRRRFQRRITSATGESVLAGGSDSIYILSSKELLYFFCWQNRSRVESNGTNGGTNQLHDPDNDPNPAEADDPLKLQGLYGQSTLLFTIKEEDGDDEAERTAEGLGKEAASSDRVYTGSTLTEDVAVNFDVEVVVDDDATPFSTPCASPPYYTPQPSPSREELNEQYVYSNESVSNIGVLFGDQLGGREGVPPFVSLEIISV</sequence>
<feature type="transmembrane region" description="Helical" evidence="2">
    <location>
        <begin position="12"/>
        <end position="32"/>
    </location>
</feature>
<comment type="caution">
    <text evidence="3">The sequence shown here is derived from an EMBL/GenBank/DDBJ whole genome shotgun (WGS) entry which is preliminary data.</text>
</comment>
<dbReference type="STRING" id="3476.A0A2P5D9Y1"/>
<accession>A0A2P5D9Y1</accession>
<gene>
    <name evidence="3" type="ORF">PanWU01x14_082610</name>
</gene>
<proteinExistence type="predicted"/>
<keyword evidence="4" id="KW-1185">Reference proteome</keyword>
<evidence type="ECO:0000313" key="3">
    <source>
        <dbReference type="EMBL" id="PON70086.1"/>
    </source>
</evidence>
<keyword evidence="2" id="KW-0472">Membrane</keyword>
<name>A0A2P5D9Y1_PARAD</name>
<dbReference type="Proteomes" id="UP000237105">
    <property type="component" value="Unassembled WGS sequence"/>
</dbReference>
<keyword evidence="2" id="KW-1133">Transmembrane helix</keyword>
<dbReference type="EMBL" id="JXTB01000052">
    <property type="protein sequence ID" value="PON70086.1"/>
    <property type="molecule type" value="Genomic_DNA"/>
</dbReference>
<feature type="region of interest" description="Disordered" evidence="1">
    <location>
        <begin position="122"/>
        <end position="143"/>
    </location>
</feature>
<dbReference type="PANTHER" id="PTHR34054:SF4">
    <property type="entry name" value="PROTEIN, PUTATIVE-RELATED"/>
    <property type="match status" value="1"/>
</dbReference>
<keyword evidence="2 3" id="KW-0812">Transmembrane</keyword>
<organism evidence="3 4">
    <name type="scientific">Parasponia andersonii</name>
    <name type="common">Sponia andersonii</name>
    <dbReference type="NCBI Taxonomy" id="3476"/>
    <lineage>
        <taxon>Eukaryota</taxon>
        <taxon>Viridiplantae</taxon>
        <taxon>Streptophyta</taxon>
        <taxon>Embryophyta</taxon>
        <taxon>Tracheophyta</taxon>
        <taxon>Spermatophyta</taxon>
        <taxon>Magnoliopsida</taxon>
        <taxon>eudicotyledons</taxon>
        <taxon>Gunneridae</taxon>
        <taxon>Pentapetalae</taxon>
        <taxon>rosids</taxon>
        <taxon>fabids</taxon>
        <taxon>Rosales</taxon>
        <taxon>Cannabaceae</taxon>
        <taxon>Parasponia</taxon>
    </lineage>
</organism>
<feature type="compositionally biased region" description="Polar residues" evidence="1">
    <location>
        <begin position="80"/>
        <end position="89"/>
    </location>
</feature>
<dbReference type="AlphaFoldDB" id="A0A2P5D9Y1"/>
<dbReference type="PANTHER" id="PTHR34054">
    <property type="entry name" value="EXPRESSED PROTEIN"/>
    <property type="match status" value="1"/>
</dbReference>